<keyword evidence="1" id="KW-1133">Transmembrane helix</keyword>
<name>A0ABU1F4J7_9RHOB</name>
<evidence type="ECO:0008006" key="4">
    <source>
        <dbReference type="Google" id="ProtNLM"/>
    </source>
</evidence>
<accession>A0ABU1F4J7</accession>
<reference evidence="2 3" key="1">
    <citation type="submission" date="2023-09" db="EMBL/GenBank/DDBJ databases">
        <title>Xinfangfangia sedmenti sp. nov., isolated the sedment.</title>
        <authorList>
            <person name="Xu L."/>
        </authorList>
    </citation>
    <scope>NUCLEOTIDE SEQUENCE [LARGE SCALE GENOMIC DNA]</scope>
    <source>
        <strain evidence="2 3">LG-4</strain>
    </source>
</reference>
<sequence>MKIRAIFLLCLAILFAMTPLMLPGFDGYDPEDFPVQILRPAVQPAGYAFSIWLLIYAALILHAGFGLLARDMDPVWDRPRGLLMAAMVCGILWVAFAEDLPVVATIVILTMLAGLLAALRQTSAAQDRLWLMAPVALFAGWVTAAAGAATGVTLAGLGWLSDTAAAVAMILAVLVLAAAVQWRLGRVPEYGAAVIWALIGIVAANWGLNATVAWLALAGAAVMLAVTLLAAARGRAA</sequence>
<dbReference type="RefSeq" id="WP_310455485.1">
    <property type="nucleotide sequence ID" value="NZ_JAVKPH010000001.1"/>
</dbReference>
<feature type="transmembrane region" description="Helical" evidence="1">
    <location>
        <begin position="81"/>
        <end position="96"/>
    </location>
</feature>
<dbReference type="Proteomes" id="UP001247754">
    <property type="component" value="Unassembled WGS sequence"/>
</dbReference>
<proteinExistence type="predicted"/>
<organism evidence="2 3">
    <name type="scientific">Ruixingdingia sedimenti</name>
    <dbReference type="NCBI Taxonomy" id="3073604"/>
    <lineage>
        <taxon>Bacteria</taxon>
        <taxon>Pseudomonadati</taxon>
        <taxon>Pseudomonadota</taxon>
        <taxon>Alphaproteobacteria</taxon>
        <taxon>Rhodobacterales</taxon>
        <taxon>Paracoccaceae</taxon>
        <taxon>Ruixingdingia</taxon>
    </lineage>
</organism>
<evidence type="ECO:0000313" key="3">
    <source>
        <dbReference type="Proteomes" id="UP001247754"/>
    </source>
</evidence>
<feature type="transmembrane region" description="Helical" evidence="1">
    <location>
        <begin position="47"/>
        <end position="69"/>
    </location>
</feature>
<feature type="transmembrane region" description="Helical" evidence="1">
    <location>
        <begin position="163"/>
        <end position="180"/>
    </location>
</feature>
<gene>
    <name evidence="2" type="ORF">RGD00_02025</name>
</gene>
<protein>
    <recommendedName>
        <fullName evidence="4">Seryl-tRNA synthetase</fullName>
    </recommendedName>
</protein>
<dbReference type="EMBL" id="JAVKPH010000001">
    <property type="protein sequence ID" value="MDR5651369.1"/>
    <property type="molecule type" value="Genomic_DNA"/>
</dbReference>
<keyword evidence="3" id="KW-1185">Reference proteome</keyword>
<feature type="transmembrane region" description="Helical" evidence="1">
    <location>
        <begin position="102"/>
        <end position="119"/>
    </location>
</feature>
<keyword evidence="1" id="KW-0472">Membrane</keyword>
<evidence type="ECO:0000256" key="1">
    <source>
        <dbReference type="SAM" id="Phobius"/>
    </source>
</evidence>
<keyword evidence="1" id="KW-0812">Transmembrane</keyword>
<evidence type="ECO:0000313" key="2">
    <source>
        <dbReference type="EMBL" id="MDR5651369.1"/>
    </source>
</evidence>
<comment type="caution">
    <text evidence="2">The sequence shown here is derived from an EMBL/GenBank/DDBJ whole genome shotgun (WGS) entry which is preliminary data.</text>
</comment>
<feature type="transmembrane region" description="Helical" evidence="1">
    <location>
        <begin position="212"/>
        <end position="232"/>
    </location>
</feature>
<feature type="transmembrane region" description="Helical" evidence="1">
    <location>
        <begin position="187"/>
        <end position="206"/>
    </location>
</feature>
<feature type="transmembrane region" description="Helical" evidence="1">
    <location>
        <begin position="131"/>
        <end position="157"/>
    </location>
</feature>